<accession>A0A067RJD9</accession>
<feature type="region of interest" description="Disordered" evidence="1">
    <location>
        <begin position="2959"/>
        <end position="3004"/>
    </location>
</feature>
<feature type="compositionally biased region" description="Low complexity" evidence="1">
    <location>
        <begin position="1934"/>
        <end position="1954"/>
    </location>
</feature>
<feature type="region of interest" description="Disordered" evidence="1">
    <location>
        <begin position="2088"/>
        <end position="2126"/>
    </location>
</feature>
<feature type="region of interest" description="Disordered" evidence="1">
    <location>
        <begin position="3265"/>
        <end position="3312"/>
    </location>
</feature>
<feature type="compositionally biased region" description="Polar residues" evidence="1">
    <location>
        <begin position="2959"/>
        <end position="2990"/>
    </location>
</feature>
<keyword evidence="4" id="KW-1185">Reference proteome</keyword>
<feature type="region of interest" description="Disordered" evidence="1">
    <location>
        <begin position="3514"/>
        <end position="3584"/>
    </location>
</feature>
<feature type="compositionally biased region" description="Polar residues" evidence="1">
    <location>
        <begin position="1435"/>
        <end position="1449"/>
    </location>
</feature>
<evidence type="ECO:0000256" key="1">
    <source>
        <dbReference type="SAM" id="MobiDB-lite"/>
    </source>
</evidence>
<dbReference type="InParanoid" id="A0A067RJD9"/>
<dbReference type="Pfam" id="PF25580">
    <property type="entry name" value="TPR_Rlf"/>
    <property type="match status" value="1"/>
</dbReference>
<feature type="compositionally biased region" description="Polar residues" evidence="1">
    <location>
        <begin position="2117"/>
        <end position="2126"/>
    </location>
</feature>
<sequence>MQGLLGLEATLSDPKKKYPDKVNALLSAWEHVTAFIATSAHEASETLIDWVHRHTLYLVLQGEWPKLSPATKTHLSVTLQRCANLLSNHNAAPRCKTLIGLVNDPWGHPILHRILNGAEDLDDSEVLELCQTEKGILLSMRLEMLCESKCEDLALKLAEAIHKCLQSRDSCYREESAEEHFFYTIDMYIALLYKFKRIHDIIKELKHFDLKDGLLLVRRYALKDGKRARVWKYSAKVAELAAQYFLTVAMVKPVSETGTLLQDLMTEWALLHSDLPSVSQTLPKMIRKLIQPAESAVHIYLFCQVLVNQFGDALKSLCIELYIRGLTTDMNELEQQKMKNDRDKVREAEVRLSDGFLKLADLVKDNVGVCRECVLTAFSLNPTRVCYERIKEMAVASGKCLCLPAQVNTVDVGDPRSVSEGKSQSIGTENMDLSYNCVGGETRSDPIEVDTGQVMTVEFEHPDEVVSSRTSHCSEDEPIISDFHLQQNRCNLHPPFDPSSGGALGELCPECGEFTGIESPAVDPTGVERKERTLDALILIKGNTVTESLNYDVLSAPNQVLDAETLGLTPQLCDDLAVVLSSPRYQMLSWVLDWAELSIMCEKYLENGEEMRGTTKELKFLNIDYNQFKDWPSGDDEKDEYYGIEKGYEQWVDLRNDTYDTSGVLYGQACKRRARPIQGDSDSDTSVAPRSRTKGRKVNKLEYSDSDCDSSQNTERMKHKNYRLQYSSVYDSENGTQDSRTDSLGSDGFRAEKPTKKEKNGRNEKASSGKRIDQKKLKDISHFQVVMNDDLSQGDLSSSEMMNIFARIGENGKEVPNTQFPSVPKLKSVLNPDKHSSNPSVLKSLRMFRPHNVKNSPRDHLSQILHNRTKESPPEREENDLSYTKFAPMLSTLNLNPRIVLTRADVSHQDLKSSRLLAEANNRPGNPLSQITPDILSRKSIQSKSLFDVDRKNQIPISHSLVGDMNRHQYMKSDLLVKNVPGLNSLDMIVPPPSEATVQVVQLPRNTPSTSNNSRGNSHHTPKATHSQNLQSSGNSSGGTSGQVLESPSNVSNVLTHSQSSQSTLNTTIENPQGQAVISASSAQSSSTSILQAKPMKLNSQSEVKYLTTTSEVNEILRSTLGEGSVQVHIAQQLPSSTSLTKKLNSRQEVKYLTSSNEVTEVLRNTIGEGGQQVQTVSGSSSQHTASVLDFGSQSKTKVNSRSDVRFPTAASEVNEVIRNNPAVPKPVTLEANTSTCPSLQNAAHQTNNSHHVTPVGPFPVVKGVDLNVIASIISSKNCANSITTSSDNPALTSDSQMLQLVCKGRKFQIKPIICTQAGSRSVIPDHSDASTSAPASSLCTEHQQQQQQQRVSTHSMYEENFAGFSTPVRSPTKDRSLASRGQKQSSSQTATLPKFQQAFGKTIYNNQASTTVDGGSRNATVRGSEDENGLTRETVPSETAPQASSVSSTVLSKAVQTTNMSNIVSRSPDTGVIQTEVSSSVDIGIPSTLHVTSTGSVFSILQGSPRIAVSAALRAGMTVQAIQTSSGVIYMHPDTTTLVNSNAGAALASTISASRTSGIKPSQASENVQQSQLPDVLPSSVAVAIATPSIPVLPRDAEKRNRMLAAALQNPHHSSTVSSTENQAANSSQLQEPEVCVVESSSDEEVSSAIPQQQQQMLVTTAAVHRVMPVQKTVARQIGPTTRNVRPVLHIPGAGSLIARSAIASVAAPLRQQSVQSVLVSPVSSTSNSNVNTRLSQNVGASETLITHGSIEPTVSSTTLEQLREFESVLEQVTNTSQMKERSTVQPQPQHTILTQQLLLTQAATSTTNTDMEFTSCTGSQLTPSTFSQDLFPIVSTTAATSRLNVTYVTQASTIRTSSIVPVSAVAGGNVTGKMSSPVVVVTSNCQPVASPALSVTSQSSSSPCVTPAPSATSTSSGKSPPKSSKSSKSKSVKSGTATTTSKASPVPKPQQKPQEDEQTAQRIYAILDEYAEQLRNSPDLNNKPAPRRRSNPPTNANQSSKRKKSAQTKMKILGQQSSSAQEMSPGADDPRTIGSEDSSSGITQLSHIQDSPAPSSQNADETLSLRATPSMDISTEAGNLRSVVSDASDLQDVSKQQGQHSQEQNSHSHEQEQSDGQQSPMQLHQTTQHGLLFTDGSGIQGRTVIVQESVPSCVEATGVGKPVVVGNSAAVPALFAGVRQVIVPVAPGLTARPVVVSSKGSKVIRVHQVTVPGGSLQVASGMSAMQGTALVVRQINKSGIAAPVSVLGQPATVKQVKLPVGSISSQAISGVTAQPPVVLPPGSHHLSGQVGSVVTSTIAQALSFPESGIENVLQDGTIRTESSNIISSGETLLFNAGTTSQAIGLIRRGIPTSFHDRIATSVGGVMSTSTSVTIPTSVAVDRLTYPNVRQISSVSLESNVVTLNSPNSSNITSNVIEQLSTNNESSPACDRELPAGTISECRTETNPTTLSHETSIQCLGFGVDIVTQNSLGNTSYHNRLVKDIGNDVPHIAKSGTESCTVPSEGLEGRDDNLSVSTSCIKTESGEAGGSSVGRLEPNVKAESVKMSDCGTTSLDQHGHSYHSNSICQTPQSQLHHATSATDQGGDAVLLQTTGTNAGCTNFVASDALNEELFLQDRTAGSSKEVTMCMETGSHDGTTVSRSSHLHLMESGLQKAKEGDVPENSDSSSSSSSSSSNSNSNSSSSSDAINVANSCSKVPGICKQRESSSICQTSSVEGASQMIPKTGLLCRTNTTQTLQFAAGTESATEVGTYHASSKLSNRLEYINDIGYRLSTKMTPESQDSPWRYMPVVKRVRVAIQPVVVQKDESDMTTEQVGSSLHLADRDGSSEAEDVSQDRRSFLSDTKFVPAGRKTSIAANSLHVNPNTIHTYRKTESETEEKRRIEKLERIEMHQKMARLERELRLQKSLSEECEDLGVDEPSTSELFPEADLLLDPNSSPSFEQTMQDTSCNQAVETTEPYTGSSFRHEYSSSSQEGSHGNPCVDNQVSEDLESRRETRSFGSKKSYSDWKSRLTGKERSRYNTAVNVVQSQKLNAQMNVVKGNLSGQSCSLNNCLKSASQSCSSVEDSMNTSSKCDDASEGVVSSIVLDSSNEHTEESESGKCNRNEEALIGDQETSLPEKSILARTLSIPPRTVVAHMDTVIEESQDSGPKQVLAGNTTIPSGSNVEPKVDLPVTNLSEDSVTLDSFSTRMVASSLDVTIPSPVPTTLSLIQHSHLLETSGTRDPLPSLTAAQKFAYTYAKKPFTSRQDVGRAIKRARLNRPNQYFNDHVDSQETWDSSSSQDKIGADDEDFDEMSPSSQMSSQLDDGATTDVEVVEISNDGSSSSALASVHSSAFPLLPTVLNKVPVSDSQNTDVTLKLSSTNGMDSTDRSPTNSEKILPNKKNRPVKRVFTEGGTDKDFIESNAKSGRIREGHRFDRRDLLRDKRFRDVPSLSKINVPTKESTVVSPSVDINCRRQQGLHTKLQGGREGGEDASVDPFTLLLTPASMAETDTMPVPDEEHLVSKVRLEDKGDCPSGGTCETHTKPTRSSRRRGHIRKCQCCNGSPERPKKKKHVVRVEKSVKKGQPPKQIGKVSAAKKR</sequence>
<evidence type="ECO:0000313" key="3">
    <source>
        <dbReference type="EMBL" id="KDR20589.1"/>
    </source>
</evidence>
<evidence type="ECO:0000313" key="4">
    <source>
        <dbReference type="Proteomes" id="UP000027135"/>
    </source>
</evidence>
<feature type="region of interest" description="Disordered" evidence="1">
    <location>
        <begin position="3361"/>
        <end position="3384"/>
    </location>
</feature>
<feature type="compositionally biased region" description="Polar residues" evidence="1">
    <location>
        <begin position="3299"/>
        <end position="3308"/>
    </location>
</feature>
<feature type="compositionally biased region" description="Basic and acidic residues" evidence="1">
    <location>
        <begin position="749"/>
        <end position="775"/>
    </location>
</feature>
<feature type="compositionally biased region" description="Polar residues" evidence="1">
    <location>
        <begin position="1005"/>
        <end position="1016"/>
    </location>
</feature>
<feature type="region of interest" description="Disordered" evidence="1">
    <location>
        <begin position="1610"/>
        <end position="1634"/>
    </location>
</feature>
<feature type="compositionally biased region" description="Polar residues" evidence="1">
    <location>
        <begin position="1330"/>
        <end position="1343"/>
    </location>
</feature>
<protein>
    <recommendedName>
        <fullName evidence="2">Zinc finger protein Rlf/292/654 TPR repeats domain-containing protein</fullName>
    </recommendedName>
</protein>
<feature type="region of interest" description="Disordered" evidence="1">
    <location>
        <begin position="3147"/>
        <end position="3170"/>
    </location>
</feature>
<feature type="compositionally biased region" description="Polar residues" evidence="1">
    <location>
        <begin position="3276"/>
        <end position="3286"/>
    </location>
</feature>
<feature type="region of interest" description="Disordered" evidence="1">
    <location>
        <begin position="675"/>
        <end position="775"/>
    </location>
</feature>
<feature type="compositionally biased region" description="Polar residues" evidence="1">
    <location>
        <begin position="3361"/>
        <end position="3380"/>
    </location>
</feature>
<organism evidence="3 4">
    <name type="scientific">Zootermopsis nevadensis</name>
    <name type="common">Dampwood termite</name>
    <dbReference type="NCBI Taxonomy" id="136037"/>
    <lineage>
        <taxon>Eukaryota</taxon>
        <taxon>Metazoa</taxon>
        <taxon>Ecdysozoa</taxon>
        <taxon>Arthropoda</taxon>
        <taxon>Hexapoda</taxon>
        <taxon>Insecta</taxon>
        <taxon>Pterygota</taxon>
        <taxon>Neoptera</taxon>
        <taxon>Polyneoptera</taxon>
        <taxon>Dictyoptera</taxon>
        <taxon>Blattodea</taxon>
        <taxon>Blattoidea</taxon>
        <taxon>Termitoidae</taxon>
        <taxon>Termopsidae</taxon>
        <taxon>Zootermopsis</taxon>
    </lineage>
</organism>
<evidence type="ECO:0000259" key="2">
    <source>
        <dbReference type="Pfam" id="PF25580"/>
    </source>
</evidence>
<feature type="region of interest" description="Disordered" evidence="1">
    <location>
        <begin position="1321"/>
        <end position="1392"/>
    </location>
</feature>
<feature type="region of interest" description="Disordered" evidence="1">
    <location>
        <begin position="851"/>
        <end position="879"/>
    </location>
</feature>
<gene>
    <name evidence="3" type="ORF">L798_04609</name>
</gene>
<dbReference type="InterPro" id="IPR057986">
    <property type="entry name" value="TPR_Rlf/292/654"/>
</dbReference>
<feature type="compositionally biased region" description="Low complexity" evidence="1">
    <location>
        <begin position="2665"/>
        <end position="2688"/>
    </location>
</feature>
<name>A0A067RJD9_ZOONE</name>
<feature type="compositionally biased region" description="Basic residues" evidence="1">
    <location>
        <begin position="3529"/>
        <end position="3542"/>
    </location>
</feature>
<feature type="compositionally biased region" description="Polar residues" evidence="1">
    <location>
        <begin position="1407"/>
        <end position="1422"/>
    </location>
</feature>
<feature type="region of interest" description="Disordered" evidence="1">
    <location>
        <begin position="1895"/>
        <end position="1960"/>
    </location>
</feature>
<feature type="domain" description="Zinc finger protein Rlf/292/654 TPR repeats" evidence="2">
    <location>
        <begin position="259"/>
        <end position="393"/>
    </location>
</feature>
<dbReference type="EMBL" id="KK852597">
    <property type="protein sequence ID" value="KDR20589.1"/>
    <property type="molecule type" value="Genomic_DNA"/>
</dbReference>
<proteinExistence type="predicted"/>
<feature type="compositionally biased region" description="Polar residues" evidence="1">
    <location>
        <begin position="1612"/>
        <end position="1632"/>
    </location>
</feature>
<feature type="compositionally biased region" description="Low complexity" evidence="1">
    <location>
        <begin position="2096"/>
        <end position="2107"/>
    </location>
</feature>
<dbReference type="OMA" id="KSMYVES"/>
<reference evidence="3 4" key="1">
    <citation type="journal article" date="2014" name="Nat. Commun.">
        <title>Molecular traces of alternative social organization in a termite genome.</title>
        <authorList>
            <person name="Terrapon N."/>
            <person name="Li C."/>
            <person name="Robertson H.M."/>
            <person name="Ji L."/>
            <person name="Meng X."/>
            <person name="Booth W."/>
            <person name="Chen Z."/>
            <person name="Childers C.P."/>
            <person name="Glastad K.M."/>
            <person name="Gokhale K."/>
            <person name="Gowin J."/>
            <person name="Gronenberg W."/>
            <person name="Hermansen R.A."/>
            <person name="Hu H."/>
            <person name="Hunt B.G."/>
            <person name="Huylmans A.K."/>
            <person name="Khalil S.M."/>
            <person name="Mitchell R.D."/>
            <person name="Munoz-Torres M.C."/>
            <person name="Mustard J.A."/>
            <person name="Pan H."/>
            <person name="Reese J.T."/>
            <person name="Scharf M.E."/>
            <person name="Sun F."/>
            <person name="Vogel H."/>
            <person name="Xiao J."/>
            <person name="Yang W."/>
            <person name="Yang Z."/>
            <person name="Yang Z."/>
            <person name="Zhou J."/>
            <person name="Zhu J."/>
            <person name="Brent C.S."/>
            <person name="Elsik C.G."/>
            <person name="Goodisman M.A."/>
            <person name="Liberles D.A."/>
            <person name="Roe R.M."/>
            <person name="Vargo E.L."/>
            <person name="Vilcinskas A."/>
            <person name="Wang J."/>
            <person name="Bornberg-Bauer E."/>
            <person name="Korb J."/>
            <person name="Zhang G."/>
            <person name="Liebig J."/>
        </authorList>
    </citation>
    <scope>NUCLEOTIDE SEQUENCE [LARGE SCALE GENOMIC DNA]</scope>
    <source>
        <tissue evidence="3">Whole organism</tissue>
    </source>
</reference>
<feature type="compositionally biased region" description="Polar residues" evidence="1">
    <location>
        <begin position="2037"/>
        <end position="2062"/>
    </location>
</feature>
<feature type="compositionally biased region" description="Polar residues" evidence="1">
    <location>
        <begin position="724"/>
        <end position="744"/>
    </location>
</feature>
<feature type="compositionally biased region" description="Polar residues" evidence="1">
    <location>
        <begin position="1044"/>
        <end position="1066"/>
    </location>
</feature>
<feature type="compositionally biased region" description="Polar residues" evidence="1">
    <location>
        <begin position="1380"/>
        <end position="1392"/>
    </location>
</feature>
<feature type="compositionally biased region" description="Polar residues" evidence="1">
    <location>
        <begin position="3158"/>
        <end position="3168"/>
    </location>
</feature>
<feature type="region of interest" description="Disordered" evidence="1">
    <location>
        <begin position="1407"/>
        <end position="1449"/>
    </location>
</feature>
<feature type="region of interest" description="Disordered" evidence="1">
    <location>
        <begin position="2808"/>
        <end position="2839"/>
    </location>
</feature>
<feature type="region of interest" description="Disordered" evidence="1">
    <location>
        <begin position="1005"/>
        <end position="1066"/>
    </location>
</feature>
<dbReference type="eggNOG" id="ENOG502QT0I">
    <property type="taxonomic scope" value="Eukaryota"/>
</dbReference>
<feature type="region of interest" description="Disordered" evidence="1">
    <location>
        <begin position="1977"/>
        <end position="2062"/>
    </location>
</feature>
<feature type="compositionally biased region" description="Low complexity" evidence="1">
    <location>
        <begin position="1895"/>
        <end position="1926"/>
    </location>
</feature>
<dbReference type="Proteomes" id="UP000027135">
    <property type="component" value="Unassembled WGS sequence"/>
</dbReference>
<feature type="region of interest" description="Disordered" evidence="1">
    <location>
        <begin position="2653"/>
        <end position="2690"/>
    </location>
</feature>